<evidence type="ECO:0000256" key="4">
    <source>
        <dbReference type="PROSITE-ProRule" id="PRU00134"/>
    </source>
</evidence>
<evidence type="ECO:0000256" key="2">
    <source>
        <dbReference type="ARBA" id="ARBA00022771"/>
    </source>
</evidence>
<evidence type="ECO:0000256" key="1">
    <source>
        <dbReference type="ARBA" id="ARBA00022723"/>
    </source>
</evidence>
<dbReference type="EMBL" id="BPQB01000002">
    <property type="protein sequence ID" value="GJE85054.1"/>
    <property type="molecule type" value="Genomic_DNA"/>
</dbReference>
<evidence type="ECO:0000256" key="3">
    <source>
        <dbReference type="ARBA" id="ARBA00022833"/>
    </source>
</evidence>
<dbReference type="AlphaFoldDB" id="A0A9P3FZM5"/>
<gene>
    <name evidence="6" type="ORF">PsYK624_011310</name>
</gene>
<accession>A0A9P3FZM5</accession>
<feature type="domain" description="MYND-type" evidence="5">
    <location>
        <begin position="1006"/>
        <end position="1044"/>
    </location>
</feature>
<organism evidence="6 7">
    <name type="scientific">Phanerochaete sordida</name>
    <dbReference type="NCBI Taxonomy" id="48140"/>
    <lineage>
        <taxon>Eukaryota</taxon>
        <taxon>Fungi</taxon>
        <taxon>Dikarya</taxon>
        <taxon>Basidiomycota</taxon>
        <taxon>Agaricomycotina</taxon>
        <taxon>Agaricomycetes</taxon>
        <taxon>Polyporales</taxon>
        <taxon>Phanerochaetaceae</taxon>
        <taxon>Phanerochaete</taxon>
    </lineage>
</organism>
<dbReference type="PANTHER" id="PTHR10237">
    <property type="entry name" value="DEFORMED EPIDERMAL AUTOREGULATORY FACTOR 1 HOMOLOG SUPPRESSIN"/>
    <property type="match status" value="1"/>
</dbReference>
<keyword evidence="2 4" id="KW-0863">Zinc-finger</keyword>
<dbReference type="PROSITE" id="PS50865">
    <property type="entry name" value="ZF_MYND_2"/>
    <property type="match status" value="1"/>
</dbReference>
<keyword evidence="1" id="KW-0479">Metal-binding</keyword>
<name>A0A9P3FZM5_9APHY</name>
<reference evidence="6 7" key="1">
    <citation type="submission" date="2021-08" db="EMBL/GenBank/DDBJ databases">
        <title>Draft Genome Sequence of Phanerochaete sordida strain YK-624.</title>
        <authorList>
            <person name="Mori T."/>
            <person name="Dohra H."/>
            <person name="Suzuki T."/>
            <person name="Kawagishi H."/>
            <person name="Hirai H."/>
        </authorList>
    </citation>
    <scope>NUCLEOTIDE SEQUENCE [LARGE SCALE GENOMIC DNA]</scope>
    <source>
        <strain evidence="6 7">YK-624</strain>
    </source>
</reference>
<keyword evidence="7" id="KW-1185">Reference proteome</keyword>
<evidence type="ECO:0000313" key="6">
    <source>
        <dbReference type="EMBL" id="GJE85054.1"/>
    </source>
</evidence>
<dbReference type="GO" id="GO:0008270">
    <property type="term" value="F:zinc ion binding"/>
    <property type="evidence" value="ECO:0007669"/>
    <property type="project" value="UniProtKB-KW"/>
</dbReference>
<dbReference type="GO" id="GO:0005634">
    <property type="term" value="C:nucleus"/>
    <property type="evidence" value="ECO:0007669"/>
    <property type="project" value="TreeGrafter"/>
</dbReference>
<dbReference type="GO" id="GO:0000981">
    <property type="term" value="F:DNA-binding transcription factor activity, RNA polymerase II-specific"/>
    <property type="evidence" value="ECO:0007669"/>
    <property type="project" value="TreeGrafter"/>
</dbReference>
<keyword evidence="3" id="KW-0862">Zinc</keyword>
<evidence type="ECO:0000259" key="5">
    <source>
        <dbReference type="PROSITE" id="PS50865"/>
    </source>
</evidence>
<dbReference type="Proteomes" id="UP000703269">
    <property type="component" value="Unassembled WGS sequence"/>
</dbReference>
<dbReference type="OrthoDB" id="432970at2759"/>
<dbReference type="Gene3D" id="6.10.140.2220">
    <property type="match status" value="1"/>
</dbReference>
<dbReference type="Pfam" id="PF01753">
    <property type="entry name" value="zf-MYND"/>
    <property type="match status" value="1"/>
</dbReference>
<dbReference type="PANTHER" id="PTHR10237:SF15">
    <property type="entry name" value="LD37257P"/>
    <property type="match status" value="1"/>
</dbReference>
<dbReference type="InterPro" id="IPR024119">
    <property type="entry name" value="TF_DEAF-1"/>
</dbReference>
<protein>
    <submittedName>
        <fullName evidence="6">Zinc finger MYND domain-containing protein</fullName>
    </submittedName>
</protein>
<proteinExistence type="predicted"/>
<dbReference type="SUPFAM" id="SSF144232">
    <property type="entry name" value="HIT/MYND zinc finger-like"/>
    <property type="match status" value="1"/>
</dbReference>
<evidence type="ECO:0000313" key="7">
    <source>
        <dbReference type="Proteomes" id="UP000703269"/>
    </source>
</evidence>
<dbReference type="InterPro" id="IPR002893">
    <property type="entry name" value="Znf_MYND"/>
</dbReference>
<comment type="caution">
    <text evidence="6">The sequence shown here is derived from an EMBL/GenBank/DDBJ whole genome shotgun (WGS) entry which is preliminary data.</text>
</comment>
<sequence>MLWNIFYHFFLDGRSPNLLLDQAQKLSDASGNVAIWNQSEYAKFIDIGTTYTLRELHRLWTLYAQTKSFSPTRRADFTAKFTAGFKNTGRDKETTFDPTASRSAGPVAIQALESCREATFRFWESGTTFTSRSAIDAATEVNPTFAYAMGDEGFMPHHGTDPLAAFHLAPIFATASMTNLPPLGQIYRAVQEQFFAWCSAFHECIQSGPAKLRIRVVVADALALCQALQLQAAQSDASVFPRVSAWKALLLSLDGEDYSSRSAPLTFDVIDTSNLCDHVGTVNVLVATSPLLKRSPSAALYTESLLSSGEDPIMSFATSLCSDVTAVSLLFDLTPASCLAGCGTRSGVHELASYYMGKGGRQYHERLTWKRPSQFAARPCRPVAFDPADVASLLFRVYLRMFAHEAVPDTRSHTAATSQVRALSRVHYTRRSFANTIATDWSAVCDQLAQHLHLAGVWSTDSLVPGNQHLYVNKVSGPFREWKSVPPVVCVAFVVPCAKLSPLDDPDAPPNPVLAVELLCGGDRGSNYFASIDAAFGALCVTGTGECKRAIIEEDSRGKAGGADVVISVCVTSAILAVDPSALQVRLSVAHSPSAVLVEKLGPRMLVHYVPLSDGEQVHVLRERPTVAEGVSAAIPQLPQVVPPPTPAPVSLSVDGAKVGKMTRRLDAVEVLTKAVLASRDTAVTTKQAGPSEIEVSIGSAHKETFAFPYPVDATKARLRVARKSAWIEIVAEPCLLGHPDTPVEARFPITMDHQTPIPWAIHRLNLERLPVLSTSGIPKERLGWLNTHVSLALSDREQRAREAKTMDTLAHVKDSLHSIVVHASGFQGPKPVSVVGLNLAARGGVDTLLFIPELRVDVAAHTIVADAYVLPVHISVLPELMQPISAITPEILQVMVTDDECMAWKHLLPNLVEHCRTWVHTPQCAYRAPGARIPLVAEYAEIPICACGQGKVGGAFRAHDEWAPFAPYVTRVALSPLFAVSFLESVAGKLKGLKDDLNSRLADTSSSSGTDGVEADLSRRCKKVAYCGDDCQRKDWKSHKRFCTA</sequence>